<evidence type="ECO:0000256" key="3">
    <source>
        <dbReference type="ARBA" id="ARBA00022989"/>
    </source>
</evidence>
<name>A0A7S3UB59_9CHLO</name>
<dbReference type="PANTHER" id="PTHR21461:SF69">
    <property type="entry name" value="GLYCOSYLTRANSFERASE FAMILY 92 PROTEIN"/>
    <property type="match status" value="1"/>
</dbReference>
<accession>A0A7S3UB59</accession>
<keyword evidence="3" id="KW-0472">Membrane</keyword>
<dbReference type="Pfam" id="PF13704">
    <property type="entry name" value="Glyco_tranf_2_4"/>
    <property type="match status" value="1"/>
</dbReference>
<protein>
    <recommendedName>
        <fullName evidence="6">Glycosyltransferase family 92 protein</fullName>
    </recommendedName>
</protein>
<evidence type="ECO:0000256" key="1">
    <source>
        <dbReference type="ARBA" id="ARBA00004167"/>
    </source>
</evidence>
<evidence type="ECO:0000313" key="5">
    <source>
        <dbReference type="EMBL" id="CAE0608962.1"/>
    </source>
</evidence>
<feature type="chain" id="PRO_5031287886" description="Glycosyltransferase family 92 protein" evidence="4">
    <location>
        <begin position="32"/>
        <end position="384"/>
    </location>
</feature>
<organism evidence="5">
    <name type="scientific">Picocystis salinarum</name>
    <dbReference type="NCBI Taxonomy" id="88271"/>
    <lineage>
        <taxon>Eukaryota</taxon>
        <taxon>Viridiplantae</taxon>
        <taxon>Chlorophyta</taxon>
        <taxon>Picocystophyceae</taxon>
        <taxon>Picocystales</taxon>
        <taxon>Picocystaceae</taxon>
        <taxon>Picocystis</taxon>
    </lineage>
</organism>
<gene>
    <name evidence="5" type="ORF">PSAL00342_LOCUS2781</name>
</gene>
<dbReference type="GO" id="GO:0005737">
    <property type="term" value="C:cytoplasm"/>
    <property type="evidence" value="ECO:0007669"/>
    <property type="project" value="TreeGrafter"/>
</dbReference>
<keyword evidence="2" id="KW-0812">Transmembrane</keyword>
<reference evidence="5" key="1">
    <citation type="submission" date="2021-01" db="EMBL/GenBank/DDBJ databases">
        <authorList>
            <person name="Corre E."/>
            <person name="Pelletier E."/>
            <person name="Niang G."/>
            <person name="Scheremetjew M."/>
            <person name="Finn R."/>
            <person name="Kale V."/>
            <person name="Holt S."/>
            <person name="Cochrane G."/>
            <person name="Meng A."/>
            <person name="Brown T."/>
            <person name="Cohen L."/>
        </authorList>
    </citation>
    <scope>NUCLEOTIDE SEQUENCE</scope>
    <source>
        <strain evidence="5">CCMP1897</strain>
    </source>
</reference>
<dbReference type="EMBL" id="HBIS01003096">
    <property type="protein sequence ID" value="CAE0608962.1"/>
    <property type="molecule type" value="Transcribed_RNA"/>
</dbReference>
<evidence type="ECO:0008006" key="6">
    <source>
        <dbReference type="Google" id="ProtNLM"/>
    </source>
</evidence>
<evidence type="ECO:0000256" key="4">
    <source>
        <dbReference type="SAM" id="SignalP"/>
    </source>
</evidence>
<proteinExistence type="predicted"/>
<dbReference type="AlphaFoldDB" id="A0A7S3UB59"/>
<dbReference type="GO" id="GO:0016757">
    <property type="term" value="F:glycosyltransferase activity"/>
    <property type="evidence" value="ECO:0007669"/>
    <property type="project" value="TreeGrafter"/>
</dbReference>
<evidence type="ECO:0000256" key="2">
    <source>
        <dbReference type="ARBA" id="ARBA00022692"/>
    </source>
</evidence>
<dbReference type="PANTHER" id="PTHR21461">
    <property type="entry name" value="GLYCOSYLTRANSFERASE FAMILY 92 PROTEIN"/>
    <property type="match status" value="1"/>
</dbReference>
<sequence length="384" mass="44284">MQAHVRSNEWMAKMRRASLLVLTLSTWIAHGQEVVSTSDEGSKVREKTFLCALTRMRDEHQLLKSFIQHHRWEGVEKIVVIDDTNARRPLVNHDPDVHVVPMNLSEYTAGTQWHPLDEISKSHHMKDCEWIASLDVDEFLSTRRNPCKTVAQELKDSFDSVDAVNVPWIMFSYNEELEVVSDVRHDNIMRWNHSKRHSAPLKVRKYKDLYYNDETKPIFRPGQLKSLKIHGVILHEGKYVDGVVGLENVRTAPFKFVNNFHEPEIANALLVINHYRFTSQENVIEKCTLRNVNNNWQADYAIQPDTCIAAANASNWREVKDESMRHKFIWRSQGIPCIYEDPRKHIGVVVEDPMSAANPHLSLEGFLDKGQAALQMTCPVSTAE</sequence>
<dbReference type="GO" id="GO:0016020">
    <property type="term" value="C:membrane"/>
    <property type="evidence" value="ECO:0007669"/>
    <property type="project" value="UniProtKB-SubCell"/>
</dbReference>
<feature type="signal peptide" evidence="4">
    <location>
        <begin position="1"/>
        <end position="31"/>
    </location>
</feature>
<keyword evidence="4" id="KW-0732">Signal</keyword>
<comment type="subcellular location">
    <subcellularLocation>
        <location evidence="1">Membrane</location>
        <topology evidence="1">Single-pass membrane protein</topology>
    </subcellularLocation>
</comment>
<keyword evidence="3" id="KW-1133">Transmembrane helix</keyword>